<keyword evidence="5" id="KW-1185">Reference proteome</keyword>
<evidence type="ECO:0000313" key="4">
    <source>
        <dbReference type="EMBL" id="TMS35889.1"/>
    </source>
</evidence>
<proteinExistence type="inferred from homology"/>
<dbReference type="STRING" id="34508.A0A4U8UTD4"/>
<sequence length="90" mass="10921">MGERYMPSIFTECDQLKQTYDRCFTEFFQRYVSGNAEHRTNPCENLHRLYKDCVEKNLIQNKLYEIDLEELRKEFLNTDKDKLNSDSKNK</sequence>
<dbReference type="GO" id="GO:1990050">
    <property type="term" value="F:phosphatidic acid transfer activity"/>
    <property type="evidence" value="ECO:0007669"/>
    <property type="project" value="TreeGrafter"/>
</dbReference>
<evidence type="ECO:0000256" key="2">
    <source>
        <dbReference type="ARBA" id="ARBA00023157"/>
    </source>
</evidence>
<dbReference type="AlphaFoldDB" id="A0A4U8UTD4"/>
<reference evidence="4 5" key="2">
    <citation type="journal article" date="2019" name="G3 (Bethesda)">
        <title>Hybrid Assembly of the Genome of the Entomopathogenic Nematode Steinernema carpocapsae Identifies the X-Chromosome.</title>
        <authorList>
            <person name="Serra L."/>
            <person name="Macchietto M."/>
            <person name="Macias-Munoz A."/>
            <person name="McGill C.J."/>
            <person name="Rodriguez I.M."/>
            <person name="Rodriguez B."/>
            <person name="Murad R."/>
            <person name="Mortazavi A."/>
        </authorList>
    </citation>
    <scope>NUCLEOTIDE SEQUENCE [LARGE SCALE GENOMIC DNA]</scope>
    <source>
        <strain evidence="4 5">ALL</strain>
    </source>
</reference>
<dbReference type="InterPro" id="IPR007918">
    <property type="entry name" value="MDM35_apoptosis"/>
</dbReference>
<comment type="caution">
    <text evidence="4">The sequence shown here is derived from an EMBL/GenBank/DDBJ whole genome shotgun (WGS) entry which is preliminary data.</text>
</comment>
<evidence type="ECO:0000313" key="5">
    <source>
        <dbReference type="Proteomes" id="UP000298663"/>
    </source>
</evidence>
<protein>
    <submittedName>
        <fullName evidence="4">Uncharacterized protein</fullName>
    </submittedName>
</protein>
<dbReference type="GO" id="GO:0045332">
    <property type="term" value="P:phospholipid translocation"/>
    <property type="evidence" value="ECO:0007669"/>
    <property type="project" value="TreeGrafter"/>
</dbReference>
<dbReference type="Proteomes" id="UP000298663">
    <property type="component" value="Unassembled WGS sequence"/>
</dbReference>
<gene>
    <name evidence="4" type="ORF">L596_003181</name>
</gene>
<dbReference type="Pfam" id="PF05254">
    <property type="entry name" value="UPF0203"/>
    <property type="match status" value="1"/>
</dbReference>
<dbReference type="OrthoDB" id="337270at2759"/>
<dbReference type="PANTHER" id="PTHR46403:SF1">
    <property type="entry name" value="TP53-REGULATED INHIBITOR OF APOPTOSIS 1"/>
    <property type="match status" value="1"/>
</dbReference>
<keyword evidence="2" id="KW-1015">Disulfide bond</keyword>
<accession>A0A4U8UTD4</accession>
<evidence type="ECO:0000256" key="1">
    <source>
        <dbReference type="ARBA" id="ARBA00006196"/>
    </source>
</evidence>
<evidence type="ECO:0000256" key="3">
    <source>
        <dbReference type="ARBA" id="ARBA00023706"/>
    </source>
</evidence>
<dbReference type="PANTHER" id="PTHR46403">
    <property type="entry name" value="TP53-REGULATED INHIBITOR OF APOPTOSIS 1"/>
    <property type="match status" value="1"/>
</dbReference>
<dbReference type="GO" id="GO:0005634">
    <property type="term" value="C:nucleus"/>
    <property type="evidence" value="ECO:0007669"/>
    <property type="project" value="TreeGrafter"/>
</dbReference>
<dbReference type="GO" id="GO:0005829">
    <property type="term" value="C:cytosol"/>
    <property type="evidence" value="ECO:0007669"/>
    <property type="project" value="TreeGrafter"/>
</dbReference>
<comment type="catalytic activity">
    <reaction evidence="3">
        <text>a 1,2-diacyl-sn-glycero-3-phosphate(in) = a 1,2-diacyl-sn-glycero-3-phosphate(out)</text>
        <dbReference type="Rhea" id="RHEA:36435"/>
        <dbReference type="ChEBI" id="CHEBI:58608"/>
    </reaction>
</comment>
<dbReference type="EMBL" id="AZBU02000001">
    <property type="protein sequence ID" value="TMS35889.1"/>
    <property type="molecule type" value="Genomic_DNA"/>
</dbReference>
<comment type="similarity">
    <text evidence="1">Belongs to the TRIAP1/MDM35 family.</text>
</comment>
<name>A0A4U8UTD4_STECR</name>
<dbReference type="GO" id="GO:0005758">
    <property type="term" value="C:mitochondrial intermembrane space"/>
    <property type="evidence" value="ECO:0007669"/>
    <property type="project" value="TreeGrafter"/>
</dbReference>
<organism evidence="4 5">
    <name type="scientific">Steinernema carpocapsae</name>
    <name type="common">Entomopathogenic nematode</name>
    <dbReference type="NCBI Taxonomy" id="34508"/>
    <lineage>
        <taxon>Eukaryota</taxon>
        <taxon>Metazoa</taxon>
        <taxon>Ecdysozoa</taxon>
        <taxon>Nematoda</taxon>
        <taxon>Chromadorea</taxon>
        <taxon>Rhabditida</taxon>
        <taxon>Tylenchina</taxon>
        <taxon>Panagrolaimomorpha</taxon>
        <taxon>Strongyloidoidea</taxon>
        <taxon>Steinernematidae</taxon>
        <taxon>Steinernema</taxon>
    </lineage>
</organism>
<reference evidence="4 5" key="1">
    <citation type="journal article" date="2015" name="Genome Biol.">
        <title>Comparative genomics of Steinernema reveals deeply conserved gene regulatory networks.</title>
        <authorList>
            <person name="Dillman A.R."/>
            <person name="Macchietto M."/>
            <person name="Porter C.F."/>
            <person name="Rogers A."/>
            <person name="Williams B."/>
            <person name="Antoshechkin I."/>
            <person name="Lee M.M."/>
            <person name="Goodwin Z."/>
            <person name="Lu X."/>
            <person name="Lewis E.E."/>
            <person name="Goodrich-Blair H."/>
            <person name="Stock S.P."/>
            <person name="Adams B.J."/>
            <person name="Sternberg P.W."/>
            <person name="Mortazavi A."/>
        </authorList>
    </citation>
    <scope>NUCLEOTIDE SEQUENCE [LARGE SCALE GENOMIC DNA]</scope>
    <source>
        <strain evidence="4 5">ALL</strain>
    </source>
</reference>